<dbReference type="EMBL" id="JNBR01001736">
    <property type="protein sequence ID" value="OQR85233.1"/>
    <property type="molecule type" value="Genomic_DNA"/>
</dbReference>
<dbReference type="AlphaFoldDB" id="A0A1V9YHN2"/>
<feature type="domain" description="HTH CENPB-type" evidence="2">
    <location>
        <begin position="47"/>
        <end position="119"/>
    </location>
</feature>
<sequence>MSKYFPGRIRTTAEPIRKSIVVWARPQRPQVIFFAALPKFKSYRNYCAKGAGAVLSTAAEEQPKAWIQELRADGVPVTRLMVHLKAIEVAIDDGIDVGFSASPTWLRRFLGQHGLSHRATFRKGQMRHADGEAKLTELQAEIKALCLKHNIQKVYNADRTGVNYE</sequence>
<keyword evidence="4" id="KW-1185">Reference proteome</keyword>
<protein>
    <recommendedName>
        <fullName evidence="2">HTH CENPB-type domain-containing protein</fullName>
    </recommendedName>
</protein>
<evidence type="ECO:0000256" key="1">
    <source>
        <dbReference type="ARBA" id="ARBA00023125"/>
    </source>
</evidence>
<dbReference type="SMART" id="SM00674">
    <property type="entry name" value="CENPB"/>
    <property type="match status" value="1"/>
</dbReference>
<keyword evidence="1" id="KW-0238">DNA-binding</keyword>
<dbReference type="Proteomes" id="UP000243579">
    <property type="component" value="Unassembled WGS sequence"/>
</dbReference>
<dbReference type="GO" id="GO:0003677">
    <property type="term" value="F:DNA binding"/>
    <property type="evidence" value="ECO:0007669"/>
    <property type="project" value="UniProtKB-KW"/>
</dbReference>
<accession>A0A1V9YHN2</accession>
<dbReference type="InterPro" id="IPR006600">
    <property type="entry name" value="HTH_CenpB_DNA-bd_dom"/>
</dbReference>
<comment type="caution">
    <text evidence="3">The sequence shown here is derived from an EMBL/GenBank/DDBJ whole genome shotgun (WGS) entry which is preliminary data.</text>
</comment>
<gene>
    <name evidence="3" type="ORF">ACHHYP_20594</name>
</gene>
<dbReference type="InterPro" id="IPR009057">
    <property type="entry name" value="Homeodomain-like_sf"/>
</dbReference>
<reference evidence="3 4" key="1">
    <citation type="journal article" date="2014" name="Genome Biol. Evol.">
        <title>The secreted proteins of Achlya hypogyna and Thraustotheca clavata identify the ancestral oomycete secretome and reveal gene acquisitions by horizontal gene transfer.</title>
        <authorList>
            <person name="Misner I."/>
            <person name="Blouin N."/>
            <person name="Leonard G."/>
            <person name="Richards T.A."/>
            <person name="Lane C.E."/>
        </authorList>
    </citation>
    <scope>NUCLEOTIDE SEQUENCE [LARGE SCALE GENOMIC DNA]</scope>
    <source>
        <strain evidence="3 4">ATCC 48635</strain>
    </source>
</reference>
<name>A0A1V9YHN2_ACHHY</name>
<dbReference type="PROSITE" id="PS51253">
    <property type="entry name" value="HTH_CENPB"/>
    <property type="match status" value="1"/>
</dbReference>
<dbReference type="OrthoDB" id="71701at2759"/>
<evidence type="ECO:0000259" key="2">
    <source>
        <dbReference type="PROSITE" id="PS51253"/>
    </source>
</evidence>
<dbReference type="SUPFAM" id="SSF46689">
    <property type="entry name" value="Homeodomain-like"/>
    <property type="match status" value="1"/>
</dbReference>
<dbReference type="Pfam" id="PF03221">
    <property type="entry name" value="HTH_Tnp_Tc5"/>
    <property type="match status" value="1"/>
</dbReference>
<proteinExistence type="predicted"/>
<evidence type="ECO:0000313" key="4">
    <source>
        <dbReference type="Proteomes" id="UP000243579"/>
    </source>
</evidence>
<organism evidence="3 4">
    <name type="scientific">Achlya hypogyna</name>
    <name type="common">Oomycete</name>
    <name type="synonym">Protoachlya hypogyna</name>
    <dbReference type="NCBI Taxonomy" id="1202772"/>
    <lineage>
        <taxon>Eukaryota</taxon>
        <taxon>Sar</taxon>
        <taxon>Stramenopiles</taxon>
        <taxon>Oomycota</taxon>
        <taxon>Saprolegniomycetes</taxon>
        <taxon>Saprolegniales</taxon>
        <taxon>Achlyaceae</taxon>
        <taxon>Achlya</taxon>
    </lineage>
</organism>
<evidence type="ECO:0000313" key="3">
    <source>
        <dbReference type="EMBL" id="OQR85233.1"/>
    </source>
</evidence>
<dbReference type="Gene3D" id="1.10.10.60">
    <property type="entry name" value="Homeodomain-like"/>
    <property type="match status" value="1"/>
</dbReference>
<dbReference type="STRING" id="1202772.A0A1V9YHN2"/>